<keyword evidence="9" id="KW-0675">Receptor</keyword>
<comment type="caution">
    <text evidence="12">The sequence shown here is derived from an EMBL/GenBank/DDBJ whole genome shotgun (WGS) entry which is preliminary data.</text>
</comment>
<accession>A0A7K4KHM1</accession>
<evidence type="ECO:0000256" key="3">
    <source>
        <dbReference type="ARBA" id="ARBA00022606"/>
    </source>
</evidence>
<evidence type="ECO:0000256" key="7">
    <source>
        <dbReference type="ARBA" id="ARBA00023136"/>
    </source>
</evidence>
<dbReference type="InterPro" id="IPR050402">
    <property type="entry name" value="OR51/52/56-like"/>
</dbReference>
<dbReference type="EMBL" id="VWPX01011635">
    <property type="protein sequence ID" value="NWI15651.1"/>
    <property type="molecule type" value="Genomic_DNA"/>
</dbReference>
<dbReference type="PRINTS" id="PR00245">
    <property type="entry name" value="OLFACTORYR"/>
</dbReference>
<keyword evidence="7 10" id="KW-0472">Membrane</keyword>
<sequence>ALQGNVSASSNTTPAMFFLTGIPGLEAMHRWISIPFSAAFAIALVGNSTLLYVIRTEPSLHKPMFYFLSMLAVTDLALSLTTLPKMLGVFWFEARAIPFAACLAQMFFLHTFSIVESAVLLAMAFDRYVAVCHPLRYGSILSGSLVLAIGLVALLRAVGLMLPLPLLLRRLPYCGSHVVAHCYCEHMAVVKLACTDTTVNNVYGILVTFFIGGFDILGIGHSYVRILRTVFSLATREEKMKALGTCLDHICAILVFYTPAILSSVIHRFGHHIAPHVHILMANLYLLLPPVMNPIVYGMKTKQIRERVRLVFTRKRF</sequence>
<dbReference type="SUPFAM" id="SSF81321">
    <property type="entry name" value="Family A G protein-coupled receptor-like"/>
    <property type="match status" value="1"/>
</dbReference>
<feature type="non-terminal residue" evidence="12">
    <location>
        <position position="317"/>
    </location>
</feature>
<dbReference type="Pfam" id="PF13853">
    <property type="entry name" value="7tm_4"/>
    <property type="match status" value="1"/>
</dbReference>
<evidence type="ECO:0000256" key="4">
    <source>
        <dbReference type="ARBA" id="ARBA00022692"/>
    </source>
</evidence>
<name>A0A7K4KHM1_9AVES</name>
<dbReference type="PANTHER" id="PTHR26450:SF83">
    <property type="entry name" value="OLFACTORY RECEPTOR 52P1"/>
    <property type="match status" value="1"/>
</dbReference>
<feature type="transmembrane region" description="Helical" evidence="10">
    <location>
        <begin position="137"/>
        <end position="162"/>
    </location>
</feature>
<keyword evidence="6 10" id="KW-1133">Transmembrane helix</keyword>
<evidence type="ECO:0000259" key="11">
    <source>
        <dbReference type="PROSITE" id="PS50262"/>
    </source>
</evidence>
<dbReference type="GO" id="GO:0004984">
    <property type="term" value="F:olfactory receptor activity"/>
    <property type="evidence" value="ECO:0007669"/>
    <property type="project" value="InterPro"/>
</dbReference>
<evidence type="ECO:0000313" key="13">
    <source>
        <dbReference type="Proteomes" id="UP000545332"/>
    </source>
</evidence>
<feature type="transmembrane region" description="Helical" evidence="10">
    <location>
        <begin position="65"/>
        <end position="84"/>
    </location>
</feature>
<proteinExistence type="inferred from homology"/>
<feature type="transmembrane region" description="Helical" evidence="10">
    <location>
        <begin position="31"/>
        <end position="53"/>
    </location>
</feature>
<keyword evidence="10" id="KW-1003">Cell membrane</keyword>
<evidence type="ECO:0000256" key="5">
    <source>
        <dbReference type="ARBA" id="ARBA00022725"/>
    </source>
</evidence>
<protein>
    <recommendedName>
        <fullName evidence="10">Olfactory receptor</fullName>
    </recommendedName>
</protein>
<dbReference type="AlphaFoldDB" id="A0A7K4KHM1"/>
<dbReference type="PRINTS" id="PR00237">
    <property type="entry name" value="GPCRRHODOPSN"/>
</dbReference>
<organism evidence="12 13">
    <name type="scientific">Crypturellus soui</name>
    <dbReference type="NCBI Taxonomy" id="458187"/>
    <lineage>
        <taxon>Eukaryota</taxon>
        <taxon>Metazoa</taxon>
        <taxon>Chordata</taxon>
        <taxon>Craniata</taxon>
        <taxon>Vertebrata</taxon>
        <taxon>Euteleostomi</taxon>
        <taxon>Archelosauria</taxon>
        <taxon>Archosauria</taxon>
        <taxon>Dinosauria</taxon>
        <taxon>Saurischia</taxon>
        <taxon>Theropoda</taxon>
        <taxon>Coelurosauria</taxon>
        <taxon>Aves</taxon>
        <taxon>Palaeognathae</taxon>
        <taxon>Tinamiformes</taxon>
        <taxon>Tinamidae</taxon>
        <taxon>Crypturellus</taxon>
    </lineage>
</organism>
<keyword evidence="13" id="KW-1185">Reference proteome</keyword>
<comment type="similarity">
    <text evidence="9">Belongs to the G-protein coupled receptor 1 family.</text>
</comment>
<feature type="transmembrane region" description="Helical" evidence="10">
    <location>
        <begin position="245"/>
        <end position="266"/>
    </location>
</feature>
<evidence type="ECO:0000256" key="10">
    <source>
        <dbReference type="RuleBase" id="RU363047"/>
    </source>
</evidence>
<feature type="transmembrane region" description="Helical" evidence="10">
    <location>
        <begin position="202"/>
        <end position="224"/>
    </location>
</feature>
<feature type="domain" description="G-protein coupled receptors family 1 profile" evidence="11">
    <location>
        <begin position="46"/>
        <end position="297"/>
    </location>
</feature>
<dbReference type="InterPro" id="IPR017452">
    <property type="entry name" value="GPCR_Rhodpsn_7TM"/>
</dbReference>
<keyword evidence="8 9" id="KW-0807">Transducer</keyword>
<dbReference type="GO" id="GO:0004930">
    <property type="term" value="F:G protein-coupled receptor activity"/>
    <property type="evidence" value="ECO:0007669"/>
    <property type="project" value="UniProtKB-KW"/>
</dbReference>
<comment type="function">
    <text evidence="1">Odorant receptor.</text>
</comment>
<dbReference type="Gene3D" id="1.20.1070.10">
    <property type="entry name" value="Rhodopsin 7-helix transmembrane proteins"/>
    <property type="match status" value="1"/>
</dbReference>
<keyword evidence="9" id="KW-0297">G-protein coupled receptor</keyword>
<comment type="subcellular location">
    <subcellularLocation>
        <location evidence="10">Cell membrane</location>
        <topology evidence="10">Multi-pass membrane protein</topology>
    </subcellularLocation>
    <subcellularLocation>
        <location evidence="2">Membrane</location>
        <topology evidence="2">Multi-pass membrane protein</topology>
    </subcellularLocation>
</comment>
<dbReference type="FunFam" id="1.20.1070.10:FF:000006">
    <property type="entry name" value="Olfactory receptor"/>
    <property type="match status" value="1"/>
</dbReference>
<dbReference type="PROSITE" id="PS00237">
    <property type="entry name" value="G_PROTEIN_RECEP_F1_1"/>
    <property type="match status" value="1"/>
</dbReference>
<evidence type="ECO:0000256" key="1">
    <source>
        <dbReference type="ARBA" id="ARBA00002936"/>
    </source>
</evidence>
<dbReference type="PROSITE" id="PS50262">
    <property type="entry name" value="G_PROTEIN_RECEP_F1_2"/>
    <property type="match status" value="1"/>
</dbReference>
<evidence type="ECO:0000256" key="8">
    <source>
        <dbReference type="ARBA" id="ARBA00023224"/>
    </source>
</evidence>
<keyword evidence="3 10" id="KW-0716">Sensory transduction</keyword>
<dbReference type="Proteomes" id="UP000545332">
    <property type="component" value="Unassembled WGS sequence"/>
</dbReference>
<keyword evidence="4 9" id="KW-0812">Transmembrane</keyword>
<evidence type="ECO:0000256" key="9">
    <source>
        <dbReference type="RuleBase" id="RU000688"/>
    </source>
</evidence>
<dbReference type="OrthoDB" id="6144443at2759"/>
<reference evidence="12 13" key="1">
    <citation type="submission" date="2019-09" db="EMBL/GenBank/DDBJ databases">
        <title>Bird 10,000 Genomes (B10K) Project - Family phase.</title>
        <authorList>
            <person name="Zhang G."/>
        </authorList>
    </citation>
    <scope>NUCLEOTIDE SEQUENCE [LARGE SCALE GENOMIC DNA]</scope>
    <source>
        <strain evidence="12">B10K-MSB-42743</strain>
        <tissue evidence="12">Heart</tissue>
    </source>
</reference>
<feature type="transmembrane region" description="Helical" evidence="10">
    <location>
        <begin position="96"/>
        <end position="125"/>
    </location>
</feature>
<dbReference type="GO" id="GO:0005886">
    <property type="term" value="C:plasma membrane"/>
    <property type="evidence" value="ECO:0007669"/>
    <property type="project" value="UniProtKB-SubCell"/>
</dbReference>
<dbReference type="InterPro" id="IPR000725">
    <property type="entry name" value="Olfact_rcpt"/>
</dbReference>
<gene>
    <name evidence="12" type="primary">Or52k1_1</name>
    <name evidence="12" type="ORF">CRYSOU_R14835</name>
</gene>
<feature type="transmembrane region" description="Helical" evidence="10">
    <location>
        <begin position="278"/>
        <end position="299"/>
    </location>
</feature>
<evidence type="ECO:0000256" key="6">
    <source>
        <dbReference type="ARBA" id="ARBA00022989"/>
    </source>
</evidence>
<feature type="non-terminal residue" evidence="12">
    <location>
        <position position="1"/>
    </location>
</feature>
<keyword evidence="5 10" id="KW-0552">Olfaction</keyword>
<dbReference type="PANTHER" id="PTHR26450">
    <property type="entry name" value="OLFACTORY RECEPTOR 56B1-RELATED"/>
    <property type="match status" value="1"/>
</dbReference>
<dbReference type="InterPro" id="IPR000276">
    <property type="entry name" value="GPCR_Rhodpsn"/>
</dbReference>
<evidence type="ECO:0000256" key="2">
    <source>
        <dbReference type="ARBA" id="ARBA00004141"/>
    </source>
</evidence>
<dbReference type="CDD" id="cd15222">
    <property type="entry name" value="7tmA_OR51-like"/>
    <property type="match status" value="1"/>
</dbReference>
<evidence type="ECO:0000313" key="12">
    <source>
        <dbReference type="EMBL" id="NWI15651.1"/>
    </source>
</evidence>